<reference evidence="2" key="1">
    <citation type="submission" date="2021-04" db="EMBL/GenBank/DDBJ databases">
        <title>Complete genome sequence for Sulfitobacter sp. strain JK7-1.</title>
        <authorList>
            <person name="Park S.-J."/>
        </authorList>
    </citation>
    <scope>NUCLEOTIDE SEQUENCE</scope>
    <source>
        <strain evidence="2">JK7-1</strain>
    </source>
</reference>
<feature type="chain" id="PRO_5037218445" evidence="1">
    <location>
        <begin position="19"/>
        <end position="161"/>
    </location>
</feature>
<keyword evidence="3" id="KW-1185">Reference proteome</keyword>
<gene>
    <name evidence="2" type="ORF">KDD17_11455</name>
</gene>
<proteinExistence type="predicted"/>
<dbReference type="RefSeq" id="WP_212703779.1">
    <property type="nucleotide sequence ID" value="NZ_CP073581.1"/>
</dbReference>
<accession>A0A975PLE1</accession>
<dbReference type="EMBL" id="CP073581">
    <property type="protein sequence ID" value="QUJ75574.1"/>
    <property type="molecule type" value="Genomic_DNA"/>
</dbReference>
<sequence>MPVKSLAFLLLSAGAAQAACDGPTLRFVESAPRDRFELTVGAAALTAVAVDLRGSAGRLIFDTEDGGTGVEVFQPLRDEGGTQAGSVADGAEAVRVALRAATPGTRAAFSIDVDDRNTASDLGQIRVTGSEMAGARVTFEAADGSTLTARFDDSNRAVACP</sequence>
<dbReference type="AlphaFoldDB" id="A0A975PLE1"/>
<evidence type="ECO:0000313" key="3">
    <source>
        <dbReference type="Proteomes" id="UP000683291"/>
    </source>
</evidence>
<organism evidence="2 3">
    <name type="scientific">Sulfitobacter albidus</name>
    <dbReference type="NCBI Taxonomy" id="2829501"/>
    <lineage>
        <taxon>Bacteria</taxon>
        <taxon>Pseudomonadati</taxon>
        <taxon>Pseudomonadota</taxon>
        <taxon>Alphaproteobacteria</taxon>
        <taxon>Rhodobacterales</taxon>
        <taxon>Roseobacteraceae</taxon>
        <taxon>Sulfitobacter</taxon>
    </lineage>
</organism>
<evidence type="ECO:0000313" key="2">
    <source>
        <dbReference type="EMBL" id="QUJ75574.1"/>
    </source>
</evidence>
<name>A0A975PLE1_9RHOB</name>
<evidence type="ECO:0000256" key="1">
    <source>
        <dbReference type="SAM" id="SignalP"/>
    </source>
</evidence>
<dbReference type="KEGG" id="sual:KDD17_11455"/>
<feature type="signal peptide" evidence="1">
    <location>
        <begin position="1"/>
        <end position="18"/>
    </location>
</feature>
<protein>
    <submittedName>
        <fullName evidence="2">Aggregation factor core</fullName>
    </submittedName>
</protein>
<dbReference type="Proteomes" id="UP000683291">
    <property type="component" value="Chromosome 1"/>
</dbReference>
<keyword evidence="1" id="KW-0732">Signal</keyword>